<accession>A0A167D635</accession>
<dbReference type="Proteomes" id="UP000077134">
    <property type="component" value="Unassembled WGS sequence"/>
</dbReference>
<keyword evidence="2" id="KW-1185">Reference proteome</keyword>
<comment type="caution">
    <text evidence="1">The sequence shown here is derived from an EMBL/GenBank/DDBJ whole genome shotgun (WGS) entry which is preliminary data.</text>
</comment>
<dbReference type="EMBL" id="LSFN01000017">
    <property type="protein sequence ID" value="OAB73986.1"/>
    <property type="molecule type" value="Genomic_DNA"/>
</dbReference>
<dbReference type="KEGG" id="pcx:LPB68_05790"/>
<evidence type="ECO:0000313" key="1">
    <source>
        <dbReference type="EMBL" id="OAB73986.1"/>
    </source>
</evidence>
<sequence>MEEIVYSKAISMNVTTYQILNDKGEQLVSLLQQFFDQFLSYIHEDLEIHIDTPPIYCLEKFPHLLVLLFHSTRTSHQ</sequence>
<gene>
    <name evidence="1" type="ORF">PNBC_13150</name>
</gene>
<dbReference type="STRING" id="1763538.LPB68_05790"/>
<protein>
    <submittedName>
        <fullName evidence="1">Uncharacterized protein</fullName>
    </submittedName>
</protein>
<evidence type="ECO:0000313" key="2">
    <source>
        <dbReference type="Proteomes" id="UP000077134"/>
    </source>
</evidence>
<dbReference type="AlphaFoldDB" id="A0A167D635"/>
<name>A0A167D635_9BACL</name>
<organism evidence="1 2">
    <name type="scientific">Paenibacillus crassostreae</name>
    <dbReference type="NCBI Taxonomy" id="1763538"/>
    <lineage>
        <taxon>Bacteria</taxon>
        <taxon>Bacillati</taxon>
        <taxon>Bacillota</taxon>
        <taxon>Bacilli</taxon>
        <taxon>Bacillales</taxon>
        <taxon>Paenibacillaceae</taxon>
        <taxon>Paenibacillus</taxon>
    </lineage>
</organism>
<dbReference type="RefSeq" id="WP_068658888.1">
    <property type="nucleotide sequence ID" value="NZ_CP017770.1"/>
</dbReference>
<proteinExistence type="predicted"/>
<reference evidence="1 2" key="1">
    <citation type="submission" date="2016-02" db="EMBL/GenBank/DDBJ databases">
        <title>Paenibacillus sp. LPB0068, isolated from Crassostrea gigas.</title>
        <authorList>
            <person name="Shin S.-K."/>
            <person name="Yi H."/>
        </authorList>
    </citation>
    <scope>NUCLEOTIDE SEQUENCE [LARGE SCALE GENOMIC DNA]</scope>
    <source>
        <strain evidence="1 2">LPB0068</strain>
    </source>
</reference>
<dbReference type="OrthoDB" id="2598308at2"/>